<gene>
    <name evidence="2" type="ORF">E2C01_057326</name>
</gene>
<organism evidence="2 3">
    <name type="scientific">Portunus trituberculatus</name>
    <name type="common">Swimming crab</name>
    <name type="synonym">Neptunus trituberculatus</name>
    <dbReference type="NCBI Taxonomy" id="210409"/>
    <lineage>
        <taxon>Eukaryota</taxon>
        <taxon>Metazoa</taxon>
        <taxon>Ecdysozoa</taxon>
        <taxon>Arthropoda</taxon>
        <taxon>Crustacea</taxon>
        <taxon>Multicrustacea</taxon>
        <taxon>Malacostraca</taxon>
        <taxon>Eumalacostraca</taxon>
        <taxon>Eucarida</taxon>
        <taxon>Decapoda</taxon>
        <taxon>Pleocyemata</taxon>
        <taxon>Brachyura</taxon>
        <taxon>Eubrachyura</taxon>
        <taxon>Portunoidea</taxon>
        <taxon>Portunidae</taxon>
        <taxon>Portuninae</taxon>
        <taxon>Portunus</taxon>
    </lineage>
</organism>
<proteinExistence type="predicted"/>
<dbReference type="Proteomes" id="UP000324222">
    <property type="component" value="Unassembled WGS sequence"/>
</dbReference>
<sequence length="138" mass="15116">MMVSCPPPSTHLSLASPRPIAHSPSPINTRTSVICQGKRGIEGLIIFSFAKWGIGLRYVLGRIGVAVTEAEALVSGGGMLICWERVWAWELAINPLGLSRLAALSISPLTGRRVDLYLVSTAVNLWPMRTWRQRRPSP</sequence>
<protein>
    <submittedName>
        <fullName evidence="2">Uncharacterized protein</fullName>
    </submittedName>
</protein>
<comment type="caution">
    <text evidence="2">The sequence shown here is derived from an EMBL/GenBank/DDBJ whole genome shotgun (WGS) entry which is preliminary data.</text>
</comment>
<keyword evidence="3" id="KW-1185">Reference proteome</keyword>
<evidence type="ECO:0000313" key="3">
    <source>
        <dbReference type="Proteomes" id="UP000324222"/>
    </source>
</evidence>
<reference evidence="2 3" key="1">
    <citation type="submission" date="2019-05" db="EMBL/GenBank/DDBJ databases">
        <title>Another draft genome of Portunus trituberculatus and its Hox gene families provides insights of decapod evolution.</title>
        <authorList>
            <person name="Jeong J.-H."/>
            <person name="Song I."/>
            <person name="Kim S."/>
            <person name="Choi T."/>
            <person name="Kim D."/>
            <person name="Ryu S."/>
            <person name="Kim W."/>
        </authorList>
    </citation>
    <scope>NUCLEOTIDE SEQUENCE [LARGE SCALE GENOMIC DNA]</scope>
    <source>
        <tissue evidence="2">Muscle</tissue>
    </source>
</reference>
<dbReference type="AlphaFoldDB" id="A0A5B7GWH5"/>
<evidence type="ECO:0000256" key="1">
    <source>
        <dbReference type="SAM" id="MobiDB-lite"/>
    </source>
</evidence>
<feature type="region of interest" description="Disordered" evidence="1">
    <location>
        <begin position="1"/>
        <end position="24"/>
    </location>
</feature>
<dbReference type="EMBL" id="VSRR010020552">
    <property type="protein sequence ID" value="MPC63232.1"/>
    <property type="molecule type" value="Genomic_DNA"/>
</dbReference>
<name>A0A5B7GWH5_PORTR</name>
<accession>A0A5B7GWH5</accession>
<evidence type="ECO:0000313" key="2">
    <source>
        <dbReference type="EMBL" id="MPC63232.1"/>
    </source>
</evidence>